<evidence type="ECO:0000313" key="1">
    <source>
        <dbReference type="EMBL" id="MBB6476990.1"/>
    </source>
</evidence>
<reference evidence="1 2" key="1">
    <citation type="submission" date="2020-08" db="EMBL/GenBank/DDBJ databases">
        <title>Genomic Encyclopedia of Type Strains, Phase IV (KMG-IV): sequencing the most valuable type-strain genomes for metagenomic binning, comparative biology and taxonomic classification.</title>
        <authorList>
            <person name="Goeker M."/>
        </authorList>
    </citation>
    <scope>NUCLEOTIDE SEQUENCE [LARGE SCALE GENOMIC DNA]</scope>
    <source>
        <strain evidence="1 2">DSM 21255</strain>
    </source>
</reference>
<dbReference type="GeneID" id="93485301"/>
<dbReference type="EMBL" id="JACHHI010000001">
    <property type="protein sequence ID" value="MBB6476990.1"/>
    <property type="molecule type" value="Genomic_DNA"/>
</dbReference>
<evidence type="ECO:0000313" key="2">
    <source>
        <dbReference type="Proteomes" id="UP000591941"/>
    </source>
</evidence>
<comment type="caution">
    <text evidence="1">The sequence shown here is derived from an EMBL/GenBank/DDBJ whole genome shotgun (WGS) entry which is preliminary data.</text>
</comment>
<protein>
    <submittedName>
        <fullName evidence="1">Uncharacterized protein</fullName>
    </submittedName>
</protein>
<proteinExistence type="predicted"/>
<dbReference type="RefSeq" id="WP_159822186.1">
    <property type="nucleotide sequence ID" value="NZ_CABWNB010000001.1"/>
</dbReference>
<dbReference type="AlphaFoldDB" id="A0A841R1M3"/>
<organism evidence="1 2">
    <name type="scientific">Negativicoccus succinicivorans</name>
    <dbReference type="NCBI Taxonomy" id="620903"/>
    <lineage>
        <taxon>Bacteria</taxon>
        <taxon>Bacillati</taxon>
        <taxon>Bacillota</taxon>
        <taxon>Negativicutes</taxon>
        <taxon>Veillonellales</taxon>
        <taxon>Veillonellaceae</taxon>
        <taxon>Negativicoccus</taxon>
    </lineage>
</organism>
<dbReference type="Proteomes" id="UP000591941">
    <property type="component" value="Unassembled WGS sequence"/>
</dbReference>
<gene>
    <name evidence="1" type="ORF">HNR45_000012</name>
</gene>
<name>A0A841R1M3_9FIRM</name>
<keyword evidence="2" id="KW-1185">Reference proteome</keyword>
<sequence>MILQCEFTEKEKIFLKRMNFSFSDEMEDEKAADLVDAIADNIQGLNEDNRNIAEDIITKITTHPDW</sequence>
<accession>A0A841R1M3</accession>